<feature type="domain" description="Metallo-beta-lactamase" evidence="5">
    <location>
        <begin position="19"/>
        <end position="206"/>
    </location>
</feature>
<evidence type="ECO:0000313" key="6">
    <source>
        <dbReference type="EMBL" id="ERI76591.1"/>
    </source>
</evidence>
<dbReference type="Proteomes" id="UP000016491">
    <property type="component" value="Unassembled WGS sequence"/>
</dbReference>
<evidence type="ECO:0000313" key="7">
    <source>
        <dbReference type="Proteomes" id="UP000016491"/>
    </source>
</evidence>
<dbReference type="InterPro" id="IPR036866">
    <property type="entry name" value="RibonucZ/Hydroxyglut_hydro"/>
</dbReference>
<comment type="cofactor">
    <cofactor evidence="1">
        <name>Zn(2+)</name>
        <dbReference type="ChEBI" id="CHEBI:29105"/>
    </cofactor>
</comment>
<keyword evidence="3" id="KW-0378">Hydrolase</keyword>
<keyword evidence="2" id="KW-0479">Metal-binding</keyword>
<dbReference type="CDD" id="cd06262">
    <property type="entry name" value="metallo-hydrolase-like_MBL-fold"/>
    <property type="match status" value="1"/>
</dbReference>
<dbReference type="Pfam" id="PF00753">
    <property type="entry name" value="Lactamase_B"/>
    <property type="match status" value="1"/>
</dbReference>
<evidence type="ECO:0000259" key="5">
    <source>
        <dbReference type="SMART" id="SM00849"/>
    </source>
</evidence>
<evidence type="ECO:0000256" key="1">
    <source>
        <dbReference type="ARBA" id="ARBA00001947"/>
    </source>
</evidence>
<protein>
    <submittedName>
        <fullName evidence="6">Metallo-beta-lactamase domain protein</fullName>
    </submittedName>
</protein>
<dbReference type="Gene3D" id="3.60.15.10">
    <property type="entry name" value="Ribonuclease Z/Hydroxyacylglutathione hydrolase-like"/>
    <property type="match status" value="1"/>
</dbReference>
<dbReference type="InterPro" id="IPR001279">
    <property type="entry name" value="Metallo-B-lactamas"/>
</dbReference>
<evidence type="ECO:0000256" key="3">
    <source>
        <dbReference type="ARBA" id="ARBA00022801"/>
    </source>
</evidence>
<keyword evidence="4" id="KW-0862">Zinc</keyword>
<dbReference type="SMART" id="SM00849">
    <property type="entry name" value="Lactamase_B"/>
    <property type="match status" value="1"/>
</dbReference>
<dbReference type="SUPFAM" id="SSF56281">
    <property type="entry name" value="Metallo-hydrolase/oxidoreductase"/>
    <property type="match status" value="1"/>
</dbReference>
<dbReference type="EMBL" id="AWSU01000196">
    <property type="protein sequence ID" value="ERI76591.1"/>
    <property type="molecule type" value="Genomic_DNA"/>
</dbReference>
<dbReference type="PANTHER" id="PTHR46233:SF3">
    <property type="entry name" value="HYDROXYACYLGLUTATHIONE HYDROLASE GLOC"/>
    <property type="match status" value="1"/>
</dbReference>
<accession>A0ABC9TXD3</accession>
<comment type="caution">
    <text evidence="6">The sequence shown here is derived from an EMBL/GenBank/DDBJ whole genome shotgun (WGS) entry which is preliminary data.</text>
</comment>
<evidence type="ECO:0000256" key="4">
    <source>
        <dbReference type="ARBA" id="ARBA00022833"/>
    </source>
</evidence>
<reference evidence="6 7" key="1">
    <citation type="submission" date="2013-07" db="EMBL/GenBank/DDBJ databases">
        <authorList>
            <person name="Weinstock G."/>
            <person name="Sodergren E."/>
            <person name="Wylie T."/>
            <person name="Fulton L."/>
            <person name="Fulton R."/>
            <person name="Fronick C."/>
            <person name="O'Laughlin M."/>
            <person name="Godfrey J."/>
            <person name="Miner T."/>
            <person name="Herter B."/>
            <person name="Appelbaum E."/>
            <person name="Cordes M."/>
            <person name="Lek S."/>
            <person name="Wollam A."/>
            <person name="Pepin K.H."/>
            <person name="Palsikar V.B."/>
            <person name="Mitreva M."/>
            <person name="Wilson R.K."/>
        </authorList>
    </citation>
    <scope>NUCLEOTIDE SEQUENCE [LARGE SCALE GENOMIC DNA]</scope>
    <source>
        <strain evidence="6 7">ATCC 14940</strain>
    </source>
</reference>
<dbReference type="GO" id="GO:0046872">
    <property type="term" value="F:metal ion binding"/>
    <property type="evidence" value="ECO:0007669"/>
    <property type="project" value="UniProtKB-KW"/>
</dbReference>
<dbReference type="AlphaFoldDB" id="A0ABC9TXD3"/>
<organism evidence="6 7">
    <name type="scientific">[Clostridium] symbiosum ATCC 14940</name>
    <dbReference type="NCBI Taxonomy" id="411472"/>
    <lineage>
        <taxon>Bacteria</taxon>
        <taxon>Bacillati</taxon>
        <taxon>Bacillota</taxon>
        <taxon>Clostridia</taxon>
        <taxon>Lachnospirales</taxon>
        <taxon>Lachnospiraceae</taxon>
        <taxon>Otoolea</taxon>
    </lineage>
</organism>
<dbReference type="GO" id="GO:0016787">
    <property type="term" value="F:hydrolase activity"/>
    <property type="evidence" value="ECO:0007669"/>
    <property type="project" value="UniProtKB-KW"/>
</dbReference>
<dbReference type="InterPro" id="IPR051453">
    <property type="entry name" value="MBL_Glyoxalase_II"/>
</dbReference>
<name>A0ABC9TXD3_CLOSY</name>
<proteinExistence type="predicted"/>
<evidence type="ECO:0000256" key="2">
    <source>
        <dbReference type="ARBA" id="ARBA00022723"/>
    </source>
</evidence>
<gene>
    <name evidence="6" type="ORF">CLOSYM_02546</name>
</gene>
<dbReference type="PANTHER" id="PTHR46233">
    <property type="entry name" value="HYDROXYACYLGLUTATHIONE HYDROLASE GLOC"/>
    <property type="match status" value="1"/>
</dbReference>
<sequence length="215" mass="24593">MNYEEAQMEIKRFESDMMASNMYLLSENGHAVVIDPCRDTSPGSGLKTDALILTHEHYDHISGVNAWKDAYGAPVICSRACAVNIGTSRKNMSRYFEAFSQMQTYARQDEHVSIEKNYCCTAEFTFDDQMQFYWQDNFFELFALPGHSDGSIGIMVNRCNFFSGDSLFEEHEVELGFPGGDREKWKTISSGRLAGLPEGIIVYPGHYNEFVRRRR</sequence>